<dbReference type="EMBL" id="JACHGH010000007">
    <property type="protein sequence ID" value="MBB6454100.1"/>
    <property type="molecule type" value="Genomic_DNA"/>
</dbReference>
<comment type="caution">
    <text evidence="2">The sequence shown here is derived from an EMBL/GenBank/DDBJ whole genome shotgun (WGS) entry which is preliminary data.</text>
</comment>
<feature type="signal peptide" evidence="1">
    <location>
        <begin position="1"/>
        <end position="20"/>
    </location>
</feature>
<dbReference type="Proteomes" id="UP000581688">
    <property type="component" value="Unassembled WGS sequence"/>
</dbReference>
<dbReference type="PROSITE" id="PS51257">
    <property type="entry name" value="PROKAR_LIPOPROTEIN"/>
    <property type="match status" value="1"/>
</dbReference>
<evidence type="ECO:0008006" key="4">
    <source>
        <dbReference type="Google" id="ProtNLM"/>
    </source>
</evidence>
<evidence type="ECO:0000256" key="1">
    <source>
        <dbReference type="SAM" id="SignalP"/>
    </source>
</evidence>
<keyword evidence="1" id="KW-0732">Signal</keyword>
<evidence type="ECO:0000313" key="3">
    <source>
        <dbReference type="Proteomes" id="UP000581688"/>
    </source>
</evidence>
<dbReference type="RefSeq" id="WP_174496799.1">
    <property type="nucleotide sequence ID" value="NZ_CADDWK010000009.1"/>
</dbReference>
<keyword evidence="3" id="KW-1185">Reference proteome</keyword>
<evidence type="ECO:0000313" key="2">
    <source>
        <dbReference type="EMBL" id="MBB6454100.1"/>
    </source>
</evidence>
<organism evidence="2 3">
    <name type="scientific">Salirhabdus euzebyi</name>
    <dbReference type="NCBI Taxonomy" id="394506"/>
    <lineage>
        <taxon>Bacteria</taxon>
        <taxon>Bacillati</taxon>
        <taxon>Bacillota</taxon>
        <taxon>Bacilli</taxon>
        <taxon>Bacillales</taxon>
        <taxon>Bacillaceae</taxon>
        <taxon>Salirhabdus</taxon>
    </lineage>
</organism>
<accession>A0A841Q6Q9</accession>
<proteinExistence type="predicted"/>
<reference evidence="2 3" key="1">
    <citation type="submission" date="2020-08" db="EMBL/GenBank/DDBJ databases">
        <title>Genomic Encyclopedia of Type Strains, Phase IV (KMG-IV): sequencing the most valuable type-strain genomes for metagenomic binning, comparative biology and taxonomic classification.</title>
        <authorList>
            <person name="Goeker M."/>
        </authorList>
    </citation>
    <scope>NUCLEOTIDE SEQUENCE [LARGE SCALE GENOMIC DNA]</scope>
    <source>
        <strain evidence="2 3">DSM 19612</strain>
    </source>
</reference>
<gene>
    <name evidence="2" type="ORF">HNQ94_002551</name>
</gene>
<feature type="chain" id="PRO_5038394618" description="SurA N-terminal domain-containing protein" evidence="1">
    <location>
        <begin position="21"/>
        <end position="223"/>
    </location>
</feature>
<sequence length="223" mass="25156">MKKLLLLALILLLTACSSESEEPAKDDQNSEDKIVVELKTKEEQEEALGALSKSDYESKFKAGWEQAKEWGIEDDRLLHEIALVLIAEETMYNTDLSKEEVIAIAEDNISLIDSVKTYALLQYKISITEEKINDYMKEVHNSMDTNSPQLQGYAAALNLDPVEYIDKYYTIQYENQLLTGALIDRLVAGGISQEEAMLQLKDSLANFRLENSSGPEIEMVLPQ</sequence>
<dbReference type="AlphaFoldDB" id="A0A841Q6Q9"/>
<protein>
    <recommendedName>
        <fullName evidence="4">SurA N-terminal domain-containing protein</fullName>
    </recommendedName>
</protein>
<name>A0A841Q6Q9_9BACI</name>